<dbReference type="InterPro" id="IPR027016">
    <property type="entry name" value="UCP029811"/>
</dbReference>
<feature type="chain" id="PRO_5024379435" evidence="1">
    <location>
        <begin position="19"/>
        <end position="189"/>
    </location>
</feature>
<dbReference type="InterPro" id="IPR007372">
    <property type="entry name" value="Lipid/polyisoprenoid-bd_YceI"/>
</dbReference>
<comment type="caution">
    <text evidence="3">The sequence shown here is derived from an EMBL/GenBank/DDBJ whole genome shotgun (WGS) entry which is preliminary data.</text>
</comment>
<evidence type="ECO:0000313" key="4">
    <source>
        <dbReference type="Proteomes" id="UP000306585"/>
    </source>
</evidence>
<dbReference type="AlphaFoldDB" id="A0A5R9GKJ4"/>
<keyword evidence="4" id="KW-1185">Reference proteome</keyword>
<dbReference type="OrthoDB" id="9793816at2"/>
<evidence type="ECO:0000313" key="3">
    <source>
        <dbReference type="EMBL" id="TLS65549.1"/>
    </source>
</evidence>
<dbReference type="Proteomes" id="UP000306585">
    <property type="component" value="Unassembled WGS sequence"/>
</dbReference>
<dbReference type="PANTHER" id="PTHR34406">
    <property type="entry name" value="PROTEIN YCEI"/>
    <property type="match status" value="1"/>
</dbReference>
<name>A0A5R9GKJ4_9PROT</name>
<dbReference type="Gene3D" id="2.40.128.110">
    <property type="entry name" value="Lipid/polyisoprenoid-binding, YceI-like"/>
    <property type="match status" value="1"/>
</dbReference>
<evidence type="ECO:0000259" key="2">
    <source>
        <dbReference type="SMART" id="SM00867"/>
    </source>
</evidence>
<dbReference type="PANTHER" id="PTHR34406:SF1">
    <property type="entry name" value="PROTEIN YCEI"/>
    <property type="match status" value="1"/>
</dbReference>
<dbReference type="EMBL" id="VBRY01000015">
    <property type="protein sequence ID" value="TLS65549.1"/>
    <property type="molecule type" value="Genomic_DNA"/>
</dbReference>
<accession>A0A5R9GKJ4</accession>
<dbReference type="Pfam" id="PF04264">
    <property type="entry name" value="YceI"/>
    <property type="match status" value="1"/>
</dbReference>
<protein>
    <submittedName>
        <fullName evidence="3">YceI family protein</fullName>
    </submittedName>
</protein>
<proteinExistence type="predicted"/>
<dbReference type="PIRSF" id="PIRSF029811">
    <property type="entry name" value="UCP029811"/>
    <property type="match status" value="1"/>
</dbReference>
<reference evidence="3 4" key="1">
    <citation type="journal article" date="2019" name="Appl. Environ. Microbiol.">
        <title>Environmental Evidence and Genomic Insight of Iron-oxidizing Bacteria Preference Towards More Corrosion Resistant Stainless Steel at Higher Salinities.</title>
        <authorList>
            <person name="Garrison C.E."/>
            <person name="Price K.A."/>
            <person name="Field E.K."/>
        </authorList>
    </citation>
    <scope>NUCLEOTIDE SEQUENCE [LARGE SCALE GENOMIC DNA]</scope>
    <source>
        <strain evidence="3 4">P3</strain>
    </source>
</reference>
<dbReference type="RefSeq" id="WP_138240203.1">
    <property type="nucleotide sequence ID" value="NZ_VBRY01000015.1"/>
</dbReference>
<sequence length="189" mass="19756">MKKFAVLFSMLLPLSAWASDWKLDTAHSSLNFVSIKKGSVGEVHHFNTLHGSIAGKQANLTIDLASVETGVAVRNERMQSMLFDVSHFAEATITADISSVDLAALSAGVSTSATLPLTVNLHGIEKTISADVTVTGLAGGGLLVSSRAPIVIKAADFGLDGGIEALREVAKLDAIATSVPVTFQLQFAH</sequence>
<dbReference type="InterPro" id="IPR036761">
    <property type="entry name" value="TTHA0802/YceI-like_sf"/>
</dbReference>
<organism evidence="3 4">
    <name type="scientific">Mariprofundus erugo</name>
    <dbReference type="NCBI Taxonomy" id="2528639"/>
    <lineage>
        <taxon>Bacteria</taxon>
        <taxon>Pseudomonadati</taxon>
        <taxon>Pseudomonadota</taxon>
        <taxon>Candidatius Mariprofundia</taxon>
        <taxon>Mariprofundales</taxon>
        <taxon>Mariprofundaceae</taxon>
        <taxon>Mariprofundus</taxon>
    </lineage>
</organism>
<gene>
    <name evidence="3" type="ORF">FEF65_12730</name>
</gene>
<feature type="signal peptide" evidence="1">
    <location>
        <begin position="1"/>
        <end position="18"/>
    </location>
</feature>
<feature type="domain" description="Lipid/polyisoprenoid-binding YceI-like" evidence="2">
    <location>
        <begin position="20"/>
        <end position="188"/>
    </location>
</feature>
<keyword evidence="1" id="KW-0732">Signal</keyword>
<dbReference type="SUPFAM" id="SSF101874">
    <property type="entry name" value="YceI-like"/>
    <property type="match status" value="1"/>
</dbReference>
<dbReference type="SMART" id="SM00867">
    <property type="entry name" value="YceI"/>
    <property type="match status" value="1"/>
</dbReference>
<evidence type="ECO:0000256" key="1">
    <source>
        <dbReference type="SAM" id="SignalP"/>
    </source>
</evidence>